<keyword evidence="10" id="KW-1185">Reference proteome</keyword>
<comment type="subcellular location">
    <subcellularLocation>
        <location evidence="1 7">Cell membrane</location>
        <topology evidence="1 7">Multi-pass membrane protein</topology>
    </subcellularLocation>
</comment>
<dbReference type="AlphaFoldDB" id="A0A918GIT2"/>
<keyword evidence="3" id="KW-1003">Cell membrane</keyword>
<gene>
    <name evidence="9" type="ORF">GCM10010238_32810</name>
</gene>
<reference evidence="9" key="1">
    <citation type="journal article" date="2014" name="Int. J. Syst. Evol. Microbiol.">
        <title>Complete genome sequence of Corynebacterium casei LMG S-19264T (=DSM 44701T), isolated from a smear-ripened cheese.</title>
        <authorList>
            <consortium name="US DOE Joint Genome Institute (JGI-PGF)"/>
            <person name="Walter F."/>
            <person name="Albersmeier A."/>
            <person name="Kalinowski J."/>
            <person name="Ruckert C."/>
        </authorList>
    </citation>
    <scope>NUCLEOTIDE SEQUENCE</scope>
    <source>
        <strain evidence="9">JCM 4234</strain>
    </source>
</reference>
<reference evidence="9" key="2">
    <citation type="submission" date="2020-09" db="EMBL/GenBank/DDBJ databases">
        <authorList>
            <person name="Sun Q."/>
            <person name="Ohkuma M."/>
        </authorList>
    </citation>
    <scope>NUCLEOTIDE SEQUENCE</scope>
    <source>
        <strain evidence="9">JCM 4234</strain>
    </source>
</reference>
<evidence type="ECO:0000256" key="2">
    <source>
        <dbReference type="ARBA" id="ARBA00022448"/>
    </source>
</evidence>
<feature type="transmembrane region" description="Helical" evidence="7">
    <location>
        <begin position="277"/>
        <end position="296"/>
    </location>
</feature>
<dbReference type="PROSITE" id="PS50928">
    <property type="entry name" value="ABC_TM1"/>
    <property type="match status" value="1"/>
</dbReference>
<dbReference type="SUPFAM" id="SSF161098">
    <property type="entry name" value="MetI-like"/>
    <property type="match status" value="1"/>
</dbReference>
<comment type="caution">
    <text evidence="9">The sequence shown here is derived from an EMBL/GenBank/DDBJ whole genome shotgun (WGS) entry which is preliminary data.</text>
</comment>
<feature type="domain" description="ABC transmembrane type-1" evidence="8">
    <location>
        <begin position="84"/>
        <end position="296"/>
    </location>
</feature>
<feature type="transmembrane region" description="Helical" evidence="7">
    <location>
        <begin position="119"/>
        <end position="143"/>
    </location>
</feature>
<comment type="similarity">
    <text evidence="7">Belongs to the binding-protein-dependent transport system permease family.</text>
</comment>
<evidence type="ECO:0000313" key="10">
    <source>
        <dbReference type="Proteomes" id="UP000653493"/>
    </source>
</evidence>
<dbReference type="GO" id="GO:0005886">
    <property type="term" value="C:plasma membrane"/>
    <property type="evidence" value="ECO:0007669"/>
    <property type="project" value="UniProtKB-SubCell"/>
</dbReference>
<evidence type="ECO:0000259" key="8">
    <source>
        <dbReference type="PROSITE" id="PS50928"/>
    </source>
</evidence>
<dbReference type="CDD" id="cd06261">
    <property type="entry name" value="TM_PBP2"/>
    <property type="match status" value="1"/>
</dbReference>
<evidence type="ECO:0000256" key="7">
    <source>
        <dbReference type="RuleBase" id="RU363032"/>
    </source>
</evidence>
<keyword evidence="2 7" id="KW-0813">Transport</keyword>
<sequence length="306" mass="32959">MTVPAPPLVRRPAPLARRRAAAAYIVPFFVLFTLVMVVPIGYAVWTSLFREESSGLGFGGTETVFAGLGNYADALADPALRAAFLHIVGYVVLYVPLMTCAALLLALLLDSAAARAKRLFQLALFLPYTVPTVIAAIIWAYLYSPSLSPVMDWFDALGVTVDFFSAPMAVPSVVNIVTWHYVGYNMVILYAALQAIPRETLEAATMDGAGAIRTALSIKVPHIRSALVLSLLFTCVGAIQLFNEPYMLTVQSEGVNRDWSPVMFVHKAAFVDHRPGLAAAAALLITLLAGALSFAVTKLGNRWKAA</sequence>
<feature type="transmembrane region" description="Helical" evidence="7">
    <location>
        <begin position="163"/>
        <end position="182"/>
    </location>
</feature>
<dbReference type="Proteomes" id="UP000653493">
    <property type="component" value="Unassembled WGS sequence"/>
</dbReference>
<keyword evidence="5 7" id="KW-1133">Transmembrane helix</keyword>
<evidence type="ECO:0000256" key="5">
    <source>
        <dbReference type="ARBA" id="ARBA00022989"/>
    </source>
</evidence>
<protein>
    <submittedName>
        <fullName evidence="9">Sugar ABC transporter permease</fullName>
    </submittedName>
</protein>
<evidence type="ECO:0000256" key="1">
    <source>
        <dbReference type="ARBA" id="ARBA00004651"/>
    </source>
</evidence>
<dbReference type="EMBL" id="BMSL01000007">
    <property type="protein sequence ID" value="GGS40607.1"/>
    <property type="molecule type" value="Genomic_DNA"/>
</dbReference>
<evidence type="ECO:0000256" key="3">
    <source>
        <dbReference type="ARBA" id="ARBA00022475"/>
    </source>
</evidence>
<evidence type="ECO:0000256" key="4">
    <source>
        <dbReference type="ARBA" id="ARBA00022692"/>
    </source>
</evidence>
<feature type="transmembrane region" description="Helical" evidence="7">
    <location>
        <begin position="223"/>
        <end position="242"/>
    </location>
</feature>
<dbReference type="Pfam" id="PF00528">
    <property type="entry name" value="BPD_transp_1"/>
    <property type="match status" value="1"/>
</dbReference>
<feature type="transmembrane region" description="Helical" evidence="7">
    <location>
        <begin position="83"/>
        <end position="107"/>
    </location>
</feature>
<keyword evidence="4 7" id="KW-0812">Transmembrane</keyword>
<dbReference type="InterPro" id="IPR000515">
    <property type="entry name" value="MetI-like"/>
</dbReference>
<dbReference type="PANTHER" id="PTHR43227">
    <property type="entry name" value="BLL4140 PROTEIN"/>
    <property type="match status" value="1"/>
</dbReference>
<keyword evidence="6 7" id="KW-0472">Membrane</keyword>
<dbReference type="Gene3D" id="1.10.3720.10">
    <property type="entry name" value="MetI-like"/>
    <property type="match status" value="1"/>
</dbReference>
<feature type="transmembrane region" description="Helical" evidence="7">
    <location>
        <begin position="21"/>
        <end position="45"/>
    </location>
</feature>
<dbReference type="GO" id="GO:0055085">
    <property type="term" value="P:transmembrane transport"/>
    <property type="evidence" value="ECO:0007669"/>
    <property type="project" value="InterPro"/>
</dbReference>
<accession>A0A918GIT2</accession>
<name>A0A918GIT2_STRGD</name>
<evidence type="ECO:0000313" key="9">
    <source>
        <dbReference type="EMBL" id="GGS40607.1"/>
    </source>
</evidence>
<organism evidence="9 10">
    <name type="scientific">Streptomyces griseoviridis</name>
    <dbReference type="NCBI Taxonomy" id="45398"/>
    <lineage>
        <taxon>Bacteria</taxon>
        <taxon>Bacillati</taxon>
        <taxon>Actinomycetota</taxon>
        <taxon>Actinomycetes</taxon>
        <taxon>Kitasatosporales</taxon>
        <taxon>Streptomycetaceae</taxon>
        <taxon>Streptomyces</taxon>
    </lineage>
</organism>
<proteinExistence type="inferred from homology"/>
<dbReference type="InterPro" id="IPR035906">
    <property type="entry name" value="MetI-like_sf"/>
</dbReference>
<dbReference type="PANTHER" id="PTHR43227:SF8">
    <property type="entry name" value="DIACETYLCHITOBIOSE UPTAKE SYSTEM PERMEASE PROTEIN DASB"/>
    <property type="match status" value="1"/>
</dbReference>
<evidence type="ECO:0000256" key="6">
    <source>
        <dbReference type="ARBA" id="ARBA00023136"/>
    </source>
</evidence>
<dbReference type="InterPro" id="IPR050809">
    <property type="entry name" value="UgpAE/MalFG_permease"/>
</dbReference>